<proteinExistence type="predicted"/>
<evidence type="ECO:0000313" key="1">
    <source>
        <dbReference type="EMBL" id="MBP1466710.1"/>
    </source>
</evidence>
<comment type="caution">
    <text evidence="1">The sequence shown here is derived from an EMBL/GenBank/DDBJ whole genome shotgun (WGS) entry which is preliminary data.</text>
</comment>
<feature type="non-terminal residue" evidence="1">
    <location>
        <position position="143"/>
    </location>
</feature>
<accession>A0ABS4DB85</accession>
<keyword evidence="2" id="KW-1185">Reference proteome</keyword>
<reference evidence="1 2" key="1">
    <citation type="submission" date="2021-03" db="EMBL/GenBank/DDBJ databases">
        <authorList>
            <person name="Grouzdev D.S."/>
        </authorList>
    </citation>
    <scope>NUCLEOTIDE SEQUENCE [LARGE SCALE GENOMIC DNA]</scope>
    <source>
        <strain evidence="1 2">M50-1</strain>
    </source>
</reference>
<gene>
    <name evidence="1" type="ORF">EYB53_013420</name>
</gene>
<sequence length="143" mass="16619">MAKRDYVAEILTKRARLYPKTKRWDKIAPHLRGLGDAVDVWELMSEEEEFFLDKIQERDGSHIIINIPDGLFELQRHFAVRCVACMEGYFRLVIADLVDFGEPFRSNAASFNQISFSIDTALSLQYPPQNRWIRPLVASRHPP</sequence>
<dbReference type="RefSeq" id="WP_135478712.1">
    <property type="nucleotide sequence ID" value="NZ_SIJK02000023.1"/>
</dbReference>
<evidence type="ECO:0000313" key="2">
    <source>
        <dbReference type="Proteomes" id="UP001193081"/>
    </source>
</evidence>
<organism evidence="1 2">
    <name type="scientific">Candidatus Chloroploca mongolica</name>
    <dbReference type="NCBI Taxonomy" id="2528176"/>
    <lineage>
        <taxon>Bacteria</taxon>
        <taxon>Bacillati</taxon>
        <taxon>Chloroflexota</taxon>
        <taxon>Chloroflexia</taxon>
        <taxon>Chloroflexales</taxon>
        <taxon>Chloroflexineae</taxon>
        <taxon>Oscillochloridaceae</taxon>
        <taxon>Candidatus Chloroploca</taxon>
    </lineage>
</organism>
<name>A0ABS4DB85_9CHLR</name>
<dbReference type="EMBL" id="SIJK02000023">
    <property type="protein sequence ID" value="MBP1466710.1"/>
    <property type="molecule type" value="Genomic_DNA"/>
</dbReference>
<protein>
    <submittedName>
        <fullName evidence="1">Uncharacterized protein</fullName>
    </submittedName>
</protein>
<dbReference type="Proteomes" id="UP001193081">
    <property type="component" value="Unassembled WGS sequence"/>
</dbReference>